<accession>A0A8S0T5W4</accession>
<dbReference type="EMBL" id="CACTIH010005685">
    <property type="protein sequence ID" value="CAA3000334.1"/>
    <property type="molecule type" value="Genomic_DNA"/>
</dbReference>
<keyword evidence="1" id="KW-1133">Transmembrane helix</keyword>
<comment type="caution">
    <text evidence="2">The sequence shown here is derived from an EMBL/GenBank/DDBJ whole genome shotgun (WGS) entry which is preliminary data.</text>
</comment>
<organism evidence="2 3">
    <name type="scientific">Olea europaea subsp. europaea</name>
    <dbReference type="NCBI Taxonomy" id="158383"/>
    <lineage>
        <taxon>Eukaryota</taxon>
        <taxon>Viridiplantae</taxon>
        <taxon>Streptophyta</taxon>
        <taxon>Embryophyta</taxon>
        <taxon>Tracheophyta</taxon>
        <taxon>Spermatophyta</taxon>
        <taxon>Magnoliopsida</taxon>
        <taxon>eudicotyledons</taxon>
        <taxon>Gunneridae</taxon>
        <taxon>Pentapetalae</taxon>
        <taxon>asterids</taxon>
        <taxon>lamiids</taxon>
        <taxon>Lamiales</taxon>
        <taxon>Oleaceae</taxon>
        <taxon>Oleeae</taxon>
        <taxon>Olea</taxon>
    </lineage>
</organism>
<gene>
    <name evidence="2" type="ORF">OLEA9_A020112</name>
</gene>
<feature type="transmembrane region" description="Helical" evidence="1">
    <location>
        <begin position="12"/>
        <end position="34"/>
    </location>
</feature>
<evidence type="ECO:0000256" key="1">
    <source>
        <dbReference type="SAM" id="Phobius"/>
    </source>
</evidence>
<evidence type="ECO:0000313" key="2">
    <source>
        <dbReference type="EMBL" id="CAA3000334.1"/>
    </source>
</evidence>
<name>A0A8S0T5W4_OLEEU</name>
<dbReference type="AlphaFoldDB" id="A0A8S0T5W4"/>
<evidence type="ECO:0000313" key="3">
    <source>
        <dbReference type="Proteomes" id="UP000594638"/>
    </source>
</evidence>
<sequence length="114" mass="11998">MGVVAFHCAAFAQGLGGIFGVCLMVVALHCAALAQCGMGVFGVGLMIVVAVESVAVVGQLEVVLTLLVAASTNQREKLTMSIERLNQSTNRIKESRHAAVETEVLEVSILEDQQ</sequence>
<dbReference type="Gramene" id="OE9A020112T1">
    <property type="protein sequence ID" value="OE9A020112C1"/>
    <property type="gene ID" value="OE9A020112"/>
</dbReference>
<dbReference type="Proteomes" id="UP000594638">
    <property type="component" value="Unassembled WGS sequence"/>
</dbReference>
<dbReference type="OrthoDB" id="430637at2759"/>
<keyword evidence="1" id="KW-0812">Transmembrane</keyword>
<protein>
    <submittedName>
        <fullName evidence="2">Vesicle transport v-SNARE 12-like</fullName>
    </submittedName>
</protein>
<keyword evidence="3" id="KW-1185">Reference proteome</keyword>
<keyword evidence="1" id="KW-0472">Membrane</keyword>
<reference evidence="2 3" key="1">
    <citation type="submission" date="2019-12" db="EMBL/GenBank/DDBJ databases">
        <authorList>
            <person name="Alioto T."/>
            <person name="Alioto T."/>
            <person name="Gomez Garrido J."/>
        </authorList>
    </citation>
    <scope>NUCLEOTIDE SEQUENCE [LARGE SCALE GENOMIC DNA]</scope>
</reference>
<feature type="transmembrane region" description="Helical" evidence="1">
    <location>
        <begin position="40"/>
        <end position="70"/>
    </location>
</feature>
<proteinExistence type="predicted"/>